<keyword evidence="5" id="KW-0521">NADP</keyword>
<dbReference type="PANTHER" id="PTHR43098">
    <property type="entry name" value="L-ORNITHINE N(5)-MONOOXYGENASE-RELATED"/>
    <property type="match status" value="1"/>
</dbReference>
<dbReference type="Proteomes" id="UP001244207">
    <property type="component" value="Unassembled WGS sequence"/>
</dbReference>
<keyword evidence="10" id="KW-1185">Reference proteome</keyword>
<evidence type="ECO:0000313" key="9">
    <source>
        <dbReference type="EMBL" id="KAK1710575.1"/>
    </source>
</evidence>
<dbReference type="EMBL" id="JAHMHS010000169">
    <property type="protein sequence ID" value="KAK1710575.1"/>
    <property type="molecule type" value="Genomic_DNA"/>
</dbReference>
<dbReference type="PRINTS" id="PR00411">
    <property type="entry name" value="PNDRDTASEI"/>
</dbReference>
<comment type="cofactor">
    <cofactor evidence="1">
        <name>FAD</name>
        <dbReference type="ChEBI" id="CHEBI:57692"/>
    </cofactor>
</comment>
<dbReference type="Gene3D" id="3.50.50.60">
    <property type="entry name" value="FAD/NAD(P)-binding domain"/>
    <property type="match status" value="3"/>
</dbReference>
<dbReference type="AlphaFoldDB" id="A0AAD8X8X8"/>
<dbReference type="SUPFAM" id="SSF51905">
    <property type="entry name" value="FAD/NAD(P)-binding domain"/>
    <property type="match status" value="1"/>
</dbReference>
<keyword evidence="3" id="KW-0285">Flavoprotein</keyword>
<gene>
    <name evidence="9" type="ORF">BDZ83DRAFT_591304</name>
</gene>
<dbReference type="InterPro" id="IPR050775">
    <property type="entry name" value="FAD-binding_Monooxygenases"/>
</dbReference>
<dbReference type="RefSeq" id="XP_060358854.1">
    <property type="nucleotide sequence ID" value="XM_060506422.1"/>
</dbReference>
<protein>
    <submittedName>
        <fullName evidence="9">Steroid monooxygenase</fullName>
    </submittedName>
</protein>
<keyword evidence="6" id="KW-0560">Oxidoreductase</keyword>
<evidence type="ECO:0000256" key="1">
    <source>
        <dbReference type="ARBA" id="ARBA00001974"/>
    </source>
</evidence>
<evidence type="ECO:0000256" key="5">
    <source>
        <dbReference type="ARBA" id="ARBA00022857"/>
    </source>
</evidence>
<dbReference type="GO" id="GO:0004497">
    <property type="term" value="F:monooxygenase activity"/>
    <property type="evidence" value="ECO:0007669"/>
    <property type="project" value="UniProtKB-KW"/>
</dbReference>
<evidence type="ECO:0000259" key="8">
    <source>
        <dbReference type="Pfam" id="PF07992"/>
    </source>
</evidence>
<proteinExistence type="inferred from homology"/>
<keyword evidence="7 9" id="KW-0503">Monooxygenase</keyword>
<evidence type="ECO:0000256" key="4">
    <source>
        <dbReference type="ARBA" id="ARBA00022827"/>
    </source>
</evidence>
<organism evidence="9 10">
    <name type="scientific">Glomerella acutata</name>
    <name type="common">Colletotrichum acutatum</name>
    <dbReference type="NCBI Taxonomy" id="27357"/>
    <lineage>
        <taxon>Eukaryota</taxon>
        <taxon>Fungi</taxon>
        <taxon>Dikarya</taxon>
        <taxon>Ascomycota</taxon>
        <taxon>Pezizomycotina</taxon>
        <taxon>Sordariomycetes</taxon>
        <taxon>Hypocreomycetidae</taxon>
        <taxon>Glomerellales</taxon>
        <taxon>Glomerellaceae</taxon>
        <taxon>Colletotrichum</taxon>
        <taxon>Colletotrichum acutatum species complex</taxon>
    </lineage>
</organism>
<comment type="similarity">
    <text evidence="2">Belongs to the FAD-binding monooxygenase family.</text>
</comment>
<dbReference type="InterPro" id="IPR023753">
    <property type="entry name" value="FAD/NAD-binding_dom"/>
</dbReference>
<evidence type="ECO:0000256" key="3">
    <source>
        <dbReference type="ARBA" id="ARBA00022630"/>
    </source>
</evidence>
<evidence type="ECO:0000256" key="6">
    <source>
        <dbReference type="ARBA" id="ARBA00023002"/>
    </source>
</evidence>
<keyword evidence="4" id="KW-0274">FAD</keyword>
<dbReference type="Pfam" id="PF07992">
    <property type="entry name" value="Pyr_redox_2"/>
    <property type="match status" value="1"/>
</dbReference>
<sequence length="541" mass="61468">MEGQSANTLEADVIIIGAGFSGCYALFEIREAGFSAKVLERGDDFGGVWHFNRYPGARVDSDTPAYQFSLPRVWADFHFTERFPGSEEIRRYFRHVDATLDLRQDTIFDAQVDEAKYDTEAGRWRFRTSNGLRATSKYAIFACGSMNKPYMPPVPNQDLFDGPIIHPSAWPDNLSLTGKKIGIIGQGASGLQIVQELAQLDCELTVFVRNPCIAVPMHQRQLSYRESEEMKHYYDAIFAKAKFGSSSALPYNQNSDSLRCATETERNDLLERLWNRGGLGLTQSNYRDIVLDEKANACLYDFWVRKTRSRMTDPNKMDIVAPLQQFEWFGSTRVNLEINYYETLDQPNVKVVNLKETPIQSFDRQGILAGSSDVATHHDLDVVIMATGYDGVTGSLLDMNIHGKNGVRLKDAWKSGINTHLGMMIPDMPNAFVLYGPQGPTTQTNAPPFIELQVDWVVRLLRRMSQDHLHSIEPSKESCVFWKDLVTEAFESTLFRDSTAWWTGANVPHKRVEPLVYLGGIQPWRRLCERSLRDWTDFIVS</sequence>
<comment type="caution">
    <text evidence="9">The sequence shown here is derived from an EMBL/GenBank/DDBJ whole genome shotgun (WGS) entry which is preliminary data.</text>
</comment>
<evidence type="ECO:0000313" key="10">
    <source>
        <dbReference type="Proteomes" id="UP001244207"/>
    </source>
</evidence>
<evidence type="ECO:0000256" key="2">
    <source>
        <dbReference type="ARBA" id="ARBA00010139"/>
    </source>
</evidence>
<dbReference type="PANTHER" id="PTHR43098:SF3">
    <property type="entry name" value="L-ORNITHINE N(5)-MONOOXYGENASE-RELATED"/>
    <property type="match status" value="1"/>
</dbReference>
<dbReference type="InterPro" id="IPR036188">
    <property type="entry name" value="FAD/NAD-bd_sf"/>
</dbReference>
<evidence type="ECO:0000256" key="7">
    <source>
        <dbReference type="ARBA" id="ARBA00023033"/>
    </source>
</evidence>
<name>A0AAD8X8X8_GLOAC</name>
<feature type="domain" description="FAD/NAD(P)-binding" evidence="8">
    <location>
        <begin position="12"/>
        <end position="231"/>
    </location>
</feature>
<reference evidence="9" key="1">
    <citation type="submission" date="2021-12" db="EMBL/GenBank/DDBJ databases">
        <title>Comparative genomics, transcriptomics and evolutionary studies reveal genomic signatures of adaptation to plant cell wall in hemibiotrophic fungi.</title>
        <authorList>
            <consortium name="DOE Joint Genome Institute"/>
            <person name="Baroncelli R."/>
            <person name="Diaz J.F."/>
            <person name="Benocci T."/>
            <person name="Peng M."/>
            <person name="Battaglia E."/>
            <person name="Haridas S."/>
            <person name="Andreopoulos W."/>
            <person name="Labutti K."/>
            <person name="Pangilinan J."/>
            <person name="Floch G.L."/>
            <person name="Makela M.R."/>
            <person name="Henrissat B."/>
            <person name="Grigoriev I.V."/>
            <person name="Crouch J.A."/>
            <person name="De Vries R.P."/>
            <person name="Sukno S.A."/>
            <person name="Thon M.R."/>
        </authorList>
    </citation>
    <scope>NUCLEOTIDE SEQUENCE</scope>
    <source>
        <strain evidence="9">CBS 112980</strain>
    </source>
</reference>
<accession>A0AAD8X8X8</accession>
<dbReference type="GeneID" id="85390321"/>